<proteinExistence type="predicted"/>
<name>A0ABW5VPB3_9MICO</name>
<reference evidence="2" key="1">
    <citation type="journal article" date="2019" name="Int. J. Syst. Evol. Microbiol.">
        <title>The Global Catalogue of Microorganisms (GCM) 10K type strain sequencing project: providing services to taxonomists for standard genome sequencing and annotation.</title>
        <authorList>
            <consortium name="The Broad Institute Genomics Platform"/>
            <consortium name="The Broad Institute Genome Sequencing Center for Infectious Disease"/>
            <person name="Wu L."/>
            <person name="Ma J."/>
        </authorList>
    </citation>
    <scope>NUCLEOTIDE SEQUENCE [LARGE SCALE GENOMIC DNA]</scope>
    <source>
        <strain evidence="2">CCM 7044</strain>
    </source>
</reference>
<protein>
    <submittedName>
        <fullName evidence="1">Uncharacterized protein</fullName>
    </submittedName>
</protein>
<organism evidence="1 2">
    <name type="scientific">Promicromonospora vindobonensis</name>
    <dbReference type="NCBI Taxonomy" id="195748"/>
    <lineage>
        <taxon>Bacteria</taxon>
        <taxon>Bacillati</taxon>
        <taxon>Actinomycetota</taxon>
        <taxon>Actinomycetes</taxon>
        <taxon>Micrococcales</taxon>
        <taxon>Promicromonosporaceae</taxon>
        <taxon>Promicromonospora</taxon>
    </lineage>
</organism>
<accession>A0ABW5VPB3</accession>
<sequence length="47" mass="5566">MTFNAFPLMMHDRSVSVGRESALIGRESALICVEQRFLCRAYLRFRW</sequence>
<dbReference type="Proteomes" id="UP001597479">
    <property type="component" value="Unassembled WGS sequence"/>
</dbReference>
<dbReference type="EMBL" id="JBHUOG010000001">
    <property type="protein sequence ID" value="MFD2793543.1"/>
    <property type="molecule type" value="Genomic_DNA"/>
</dbReference>
<evidence type="ECO:0000313" key="1">
    <source>
        <dbReference type="EMBL" id="MFD2793543.1"/>
    </source>
</evidence>
<comment type="caution">
    <text evidence="1">The sequence shown here is derived from an EMBL/GenBank/DDBJ whole genome shotgun (WGS) entry which is preliminary data.</text>
</comment>
<keyword evidence="2" id="KW-1185">Reference proteome</keyword>
<evidence type="ECO:0000313" key="2">
    <source>
        <dbReference type="Proteomes" id="UP001597479"/>
    </source>
</evidence>
<dbReference type="RefSeq" id="WP_377181831.1">
    <property type="nucleotide sequence ID" value="NZ_JBHUOG010000001.1"/>
</dbReference>
<gene>
    <name evidence="1" type="ORF">ACFS27_08275</name>
</gene>